<evidence type="ECO:0000256" key="1">
    <source>
        <dbReference type="ARBA" id="ARBA00004442"/>
    </source>
</evidence>
<protein>
    <submittedName>
        <fullName evidence="9">RagB/SusD domain-containing protein</fullName>
    </submittedName>
</protein>
<dbReference type="InterPro" id="IPR033985">
    <property type="entry name" value="SusD-like_N"/>
</dbReference>
<evidence type="ECO:0000313" key="10">
    <source>
        <dbReference type="Proteomes" id="UP000182491"/>
    </source>
</evidence>
<keyword evidence="10" id="KW-1185">Reference proteome</keyword>
<dbReference type="InterPro" id="IPR011990">
    <property type="entry name" value="TPR-like_helical_dom_sf"/>
</dbReference>
<name>A0A1I7H3T8_9BACT</name>
<feature type="domain" description="RagB/SusD" evidence="7">
    <location>
        <begin position="332"/>
        <end position="421"/>
    </location>
</feature>
<dbReference type="Proteomes" id="UP000182491">
    <property type="component" value="Unassembled WGS sequence"/>
</dbReference>
<comment type="similarity">
    <text evidence="2">Belongs to the SusD family.</text>
</comment>
<dbReference type="InterPro" id="IPR012944">
    <property type="entry name" value="SusD_RagB_dom"/>
</dbReference>
<dbReference type="Gene3D" id="1.25.40.390">
    <property type="match status" value="1"/>
</dbReference>
<feature type="signal peptide" evidence="6">
    <location>
        <begin position="1"/>
        <end position="24"/>
    </location>
</feature>
<dbReference type="AlphaFoldDB" id="A0A1I7H3T8"/>
<dbReference type="EMBL" id="FPCA01000001">
    <property type="protein sequence ID" value="SFU55379.1"/>
    <property type="molecule type" value="Genomic_DNA"/>
</dbReference>
<keyword evidence="5" id="KW-0998">Cell outer membrane</keyword>
<organism evidence="9 10">
    <name type="scientific">Pontibacter akesuensis</name>
    <dbReference type="NCBI Taxonomy" id="388950"/>
    <lineage>
        <taxon>Bacteria</taxon>
        <taxon>Pseudomonadati</taxon>
        <taxon>Bacteroidota</taxon>
        <taxon>Cytophagia</taxon>
        <taxon>Cytophagales</taxon>
        <taxon>Hymenobacteraceae</taxon>
        <taxon>Pontibacter</taxon>
    </lineage>
</organism>
<accession>A0A1I7H3T8</accession>
<dbReference type="CDD" id="cd08977">
    <property type="entry name" value="SusD"/>
    <property type="match status" value="1"/>
</dbReference>
<dbReference type="SUPFAM" id="SSF48452">
    <property type="entry name" value="TPR-like"/>
    <property type="match status" value="1"/>
</dbReference>
<keyword evidence="3 6" id="KW-0732">Signal</keyword>
<reference evidence="10" key="1">
    <citation type="submission" date="2016-10" db="EMBL/GenBank/DDBJ databases">
        <authorList>
            <person name="Varghese N."/>
        </authorList>
    </citation>
    <scope>NUCLEOTIDE SEQUENCE [LARGE SCALE GENOMIC DNA]</scope>
    <source>
        <strain evidence="10">DSM 18820</strain>
    </source>
</reference>
<dbReference type="STRING" id="388950.GCA_001611675_00580"/>
<evidence type="ECO:0000256" key="4">
    <source>
        <dbReference type="ARBA" id="ARBA00023136"/>
    </source>
</evidence>
<evidence type="ECO:0000259" key="8">
    <source>
        <dbReference type="Pfam" id="PF14322"/>
    </source>
</evidence>
<evidence type="ECO:0000256" key="3">
    <source>
        <dbReference type="ARBA" id="ARBA00022729"/>
    </source>
</evidence>
<evidence type="ECO:0000256" key="5">
    <source>
        <dbReference type="ARBA" id="ARBA00023237"/>
    </source>
</evidence>
<dbReference type="GO" id="GO:0009279">
    <property type="term" value="C:cell outer membrane"/>
    <property type="evidence" value="ECO:0007669"/>
    <property type="project" value="UniProtKB-SubCell"/>
</dbReference>
<evidence type="ECO:0000313" key="9">
    <source>
        <dbReference type="EMBL" id="SFU55379.1"/>
    </source>
</evidence>
<keyword evidence="4" id="KW-0472">Membrane</keyword>
<dbReference type="OrthoDB" id="9792139at2"/>
<evidence type="ECO:0000256" key="6">
    <source>
        <dbReference type="SAM" id="SignalP"/>
    </source>
</evidence>
<gene>
    <name evidence="9" type="ORF">SAMN04487941_1482</name>
</gene>
<dbReference type="RefSeq" id="WP_068836775.1">
    <property type="nucleotide sequence ID" value="NZ_BMXC01000001.1"/>
</dbReference>
<dbReference type="Pfam" id="PF07980">
    <property type="entry name" value="SusD_RagB"/>
    <property type="match status" value="1"/>
</dbReference>
<sequence length="457" mass="50316">MRKYKYIIAAVALGMFTLSSCEDALDVDPTTEIPGETAVNDLTSLERAAYGAYSALQPTDYYGLRYLVYQDVYADNLAHAGTFSTDREVSNRNINQSNLQIAETWASIYLVINRANTVIEQANELVANDVVAQEDADLILGQMYFLRGLAYFDLVKVFGGVPLELTAVRDLTDIDFKARSSQEEVYQSIISDLQQAEALLPPETGTPTTASGLAASALLARVYLQQGNNAQAAAKATEVIESGQYNLVSDFEDVFLLESNNEIIFSIEYTTNDQNGLGSATNLSTPGQKFVVRQDLFDALQESGARGDERFAATAQAVGQGNLKLLKYEDDVNNSDDVIVLRLAEMYLIRAEALARQGTLTGLAAPQVLSDINQIRTRAGLSRLLTLTNSAALNEILEQRRLEFVGEGLRFMDLKRYNRTCEEIGFCEATGAAYRNLWPIPLQELELNPSLVKNPGY</sequence>
<feature type="domain" description="SusD-like N-terminal" evidence="8">
    <location>
        <begin position="65"/>
        <end position="224"/>
    </location>
</feature>
<comment type="subcellular location">
    <subcellularLocation>
        <location evidence="1">Cell outer membrane</location>
    </subcellularLocation>
</comment>
<proteinExistence type="inferred from homology"/>
<evidence type="ECO:0000259" key="7">
    <source>
        <dbReference type="Pfam" id="PF07980"/>
    </source>
</evidence>
<dbReference type="Pfam" id="PF14322">
    <property type="entry name" value="SusD-like_3"/>
    <property type="match status" value="1"/>
</dbReference>
<feature type="chain" id="PRO_5010286126" evidence="6">
    <location>
        <begin position="25"/>
        <end position="457"/>
    </location>
</feature>
<dbReference type="PROSITE" id="PS51257">
    <property type="entry name" value="PROKAR_LIPOPROTEIN"/>
    <property type="match status" value="1"/>
</dbReference>
<evidence type="ECO:0000256" key="2">
    <source>
        <dbReference type="ARBA" id="ARBA00006275"/>
    </source>
</evidence>